<organism evidence="1 2">
    <name type="scientific">Pseudofulvibacter geojedonensis</name>
    <dbReference type="NCBI Taxonomy" id="1123758"/>
    <lineage>
        <taxon>Bacteria</taxon>
        <taxon>Pseudomonadati</taxon>
        <taxon>Bacteroidota</taxon>
        <taxon>Flavobacteriia</taxon>
        <taxon>Flavobacteriales</taxon>
        <taxon>Flavobacteriaceae</taxon>
        <taxon>Pseudofulvibacter</taxon>
    </lineage>
</organism>
<evidence type="ECO:0000313" key="1">
    <source>
        <dbReference type="EMBL" id="MFD0965145.1"/>
    </source>
</evidence>
<accession>A0ABW3I6A4</accession>
<keyword evidence="2" id="KW-1185">Reference proteome</keyword>
<reference evidence="2" key="1">
    <citation type="journal article" date="2019" name="Int. J. Syst. Evol. Microbiol.">
        <title>The Global Catalogue of Microorganisms (GCM) 10K type strain sequencing project: providing services to taxonomists for standard genome sequencing and annotation.</title>
        <authorList>
            <consortium name="The Broad Institute Genomics Platform"/>
            <consortium name="The Broad Institute Genome Sequencing Center for Infectious Disease"/>
            <person name="Wu L."/>
            <person name="Ma J."/>
        </authorList>
    </citation>
    <scope>NUCLEOTIDE SEQUENCE [LARGE SCALE GENOMIC DNA]</scope>
    <source>
        <strain evidence="2">CCUG 62114</strain>
    </source>
</reference>
<dbReference type="RefSeq" id="WP_377717031.1">
    <property type="nucleotide sequence ID" value="NZ_JBHTJM010000011.1"/>
</dbReference>
<name>A0ABW3I6A4_9FLAO</name>
<comment type="caution">
    <text evidence="1">The sequence shown here is derived from an EMBL/GenBank/DDBJ whole genome shotgun (WGS) entry which is preliminary data.</text>
</comment>
<protein>
    <submittedName>
        <fullName evidence="1">Uncharacterized protein</fullName>
    </submittedName>
</protein>
<evidence type="ECO:0000313" key="2">
    <source>
        <dbReference type="Proteomes" id="UP001596997"/>
    </source>
</evidence>
<dbReference type="Proteomes" id="UP001596997">
    <property type="component" value="Unassembled WGS sequence"/>
</dbReference>
<proteinExistence type="predicted"/>
<gene>
    <name evidence="1" type="ORF">ACFQ1O_14095</name>
</gene>
<sequence length="113" mass="13374">MQLKSVDEIIKHSVCNGLYLQMIRQLNKDFESIIDKAIPENTEPNQLKRILSENLEYLLKSDVAAYQNLLYKIDVSEKKITSITTETIDEYVELVTLLVLQREWQKVWFRNKL</sequence>
<dbReference type="EMBL" id="JBHTJM010000011">
    <property type="protein sequence ID" value="MFD0965145.1"/>
    <property type="molecule type" value="Genomic_DNA"/>
</dbReference>